<accession>A0A9Q0GY78</accession>
<feature type="chain" id="PRO_5040484372" description="Neprosin PEP catalytic domain-containing protein" evidence="1">
    <location>
        <begin position="24"/>
        <end position="261"/>
    </location>
</feature>
<dbReference type="PANTHER" id="PTHR31589">
    <property type="entry name" value="PROTEIN, PUTATIVE (DUF239)-RELATED-RELATED"/>
    <property type="match status" value="1"/>
</dbReference>
<dbReference type="PROSITE" id="PS52045">
    <property type="entry name" value="NEPROSIN_PEP_CD"/>
    <property type="match status" value="1"/>
</dbReference>
<protein>
    <recommendedName>
        <fullName evidence="2">Neprosin PEP catalytic domain-containing protein</fullName>
    </recommendedName>
</protein>
<evidence type="ECO:0000313" key="4">
    <source>
        <dbReference type="Proteomes" id="UP001141806"/>
    </source>
</evidence>
<feature type="signal peptide" evidence="1">
    <location>
        <begin position="1"/>
        <end position="23"/>
    </location>
</feature>
<sequence>MGLRVVTLLALLASLLILSNVNGVCGRRSLSMEEDLEFKRQLKHLNKPAVKSIKVNPKLYGDNKTHVFGHWTADGFLKTGCFNNLCNGFVQVSKSVVLGQILNVRPITHGHMPVVPMFLYQNIYSKNWIVAIGDGKEAIGYWPPELFDSIKDFAPVVGWRGEVYAPQGEFASKMGTGRFPNQDSASSQWQSVASFSVVRVYNENYIGVGPYDPSLKNIADETLYYNVIDFPYIDDEWRHTFFYGGPGEDTFHPPLESIYKD</sequence>
<dbReference type="Pfam" id="PF03080">
    <property type="entry name" value="Neprosin"/>
    <property type="match status" value="1"/>
</dbReference>
<reference evidence="3" key="1">
    <citation type="journal article" date="2023" name="Plant J.">
        <title>The genome of the king protea, Protea cynaroides.</title>
        <authorList>
            <person name="Chang J."/>
            <person name="Duong T.A."/>
            <person name="Schoeman C."/>
            <person name="Ma X."/>
            <person name="Roodt D."/>
            <person name="Barker N."/>
            <person name="Li Z."/>
            <person name="Van de Peer Y."/>
            <person name="Mizrachi E."/>
        </authorList>
    </citation>
    <scope>NUCLEOTIDE SEQUENCE</scope>
    <source>
        <tissue evidence="3">Young leaves</tissue>
    </source>
</reference>
<gene>
    <name evidence="3" type="ORF">NE237_012836</name>
</gene>
<evidence type="ECO:0000259" key="2">
    <source>
        <dbReference type="PROSITE" id="PS52045"/>
    </source>
</evidence>
<proteinExistence type="predicted"/>
<dbReference type="OrthoDB" id="1858978at2759"/>
<dbReference type="InterPro" id="IPR004314">
    <property type="entry name" value="Neprosin"/>
</dbReference>
<dbReference type="Gene3D" id="3.90.1320.10">
    <property type="entry name" value="Outer-capsid protein sigma 3, large lobe"/>
    <property type="match status" value="1"/>
</dbReference>
<dbReference type="PANTHER" id="PTHR31589:SF110">
    <property type="entry name" value="PROTEIN, PUTATIVE (DUF239)-RELATED"/>
    <property type="match status" value="1"/>
</dbReference>
<dbReference type="AlphaFoldDB" id="A0A9Q0GY78"/>
<evidence type="ECO:0000313" key="3">
    <source>
        <dbReference type="EMBL" id="KAJ4956053.1"/>
    </source>
</evidence>
<dbReference type="InterPro" id="IPR053168">
    <property type="entry name" value="Glutamic_endopeptidase"/>
</dbReference>
<organism evidence="3 4">
    <name type="scientific">Protea cynaroides</name>
    <dbReference type="NCBI Taxonomy" id="273540"/>
    <lineage>
        <taxon>Eukaryota</taxon>
        <taxon>Viridiplantae</taxon>
        <taxon>Streptophyta</taxon>
        <taxon>Embryophyta</taxon>
        <taxon>Tracheophyta</taxon>
        <taxon>Spermatophyta</taxon>
        <taxon>Magnoliopsida</taxon>
        <taxon>Proteales</taxon>
        <taxon>Proteaceae</taxon>
        <taxon>Protea</taxon>
    </lineage>
</organism>
<name>A0A9Q0GY78_9MAGN</name>
<evidence type="ECO:0000256" key="1">
    <source>
        <dbReference type="SAM" id="SignalP"/>
    </source>
</evidence>
<dbReference type="Proteomes" id="UP001141806">
    <property type="component" value="Unassembled WGS sequence"/>
</dbReference>
<keyword evidence="1" id="KW-0732">Signal</keyword>
<feature type="domain" description="Neprosin PEP catalytic" evidence="2">
    <location>
        <begin position="1"/>
        <end position="250"/>
    </location>
</feature>
<comment type="caution">
    <text evidence="3">The sequence shown here is derived from an EMBL/GenBank/DDBJ whole genome shotgun (WGS) entry which is preliminary data.</text>
</comment>
<keyword evidence="4" id="KW-1185">Reference proteome</keyword>
<dbReference type="EMBL" id="JAMYWD010000011">
    <property type="protein sequence ID" value="KAJ4956053.1"/>
    <property type="molecule type" value="Genomic_DNA"/>
</dbReference>